<feature type="coiled-coil region" evidence="1">
    <location>
        <begin position="21"/>
        <end position="62"/>
    </location>
</feature>
<comment type="caution">
    <text evidence="2">The sequence shown here is derived from an EMBL/GenBank/DDBJ whole genome shotgun (WGS) entry which is preliminary data.</text>
</comment>
<proteinExistence type="predicted"/>
<reference evidence="2" key="1">
    <citation type="submission" date="2023-12" db="EMBL/GenBank/DDBJ databases">
        <title>Genome sequence of Bacillus thuringiensis strain SS10.</title>
        <authorList>
            <person name="Rouis S."/>
        </authorList>
    </citation>
    <scope>NUCLEOTIDE SEQUENCE</scope>
    <source>
        <strain evidence="2">SS10</strain>
    </source>
</reference>
<dbReference type="Proteomes" id="UP001292252">
    <property type="component" value="Unassembled WGS sequence"/>
</dbReference>
<evidence type="ECO:0000313" key="2">
    <source>
        <dbReference type="EMBL" id="MDZ5480431.1"/>
    </source>
</evidence>
<keyword evidence="1" id="KW-0175">Coiled coil</keyword>
<accession>A0AAW9JEF3</accession>
<name>A0AAW9JEF3_BACTU</name>
<dbReference type="RefSeq" id="WP_106102783.1">
    <property type="nucleotide sequence ID" value="NZ_JAXOTW010000031.1"/>
</dbReference>
<evidence type="ECO:0000256" key="1">
    <source>
        <dbReference type="SAM" id="Coils"/>
    </source>
</evidence>
<dbReference type="AlphaFoldDB" id="A0AAW9JEF3"/>
<gene>
    <name evidence="2" type="ORF">U2F49_30285</name>
</gene>
<evidence type="ECO:0000313" key="3">
    <source>
        <dbReference type="Proteomes" id="UP001292252"/>
    </source>
</evidence>
<sequence length="88" mass="10298">MTDFEKHIFEEVKFKKRIEYLTNLAMENEELKESVKSLSATVEELKEKVDILSVQVSESNSADNILGTLEYALTRVREYELMEDDEFS</sequence>
<protein>
    <submittedName>
        <fullName evidence="2">Uncharacterized protein</fullName>
    </submittedName>
</protein>
<organism evidence="2 3">
    <name type="scientific">Bacillus thuringiensis</name>
    <dbReference type="NCBI Taxonomy" id="1428"/>
    <lineage>
        <taxon>Bacteria</taxon>
        <taxon>Bacillati</taxon>
        <taxon>Bacillota</taxon>
        <taxon>Bacilli</taxon>
        <taxon>Bacillales</taxon>
        <taxon>Bacillaceae</taxon>
        <taxon>Bacillus</taxon>
        <taxon>Bacillus cereus group</taxon>
    </lineage>
</organism>
<dbReference type="EMBL" id="JAXOTW010000031">
    <property type="protein sequence ID" value="MDZ5480431.1"/>
    <property type="molecule type" value="Genomic_DNA"/>
</dbReference>